<dbReference type="InterPro" id="IPR036249">
    <property type="entry name" value="Thioredoxin-like_sf"/>
</dbReference>
<dbReference type="PANTHER" id="PTHR42899:SF1">
    <property type="entry name" value="SPERMATOGENESIS-ASSOCIATED PROTEIN 20"/>
    <property type="match status" value="1"/>
</dbReference>
<dbReference type="Proteomes" id="UP000064967">
    <property type="component" value="Chromosome"/>
</dbReference>
<evidence type="ECO:0000259" key="1">
    <source>
        <dbReference type="PROSITE" id="PS51352"/>
    </source>
</evidence>
<accession>A0A0K1Q8A8</accession>
<gene>
    <name evidence="2" type="ORF">AKJ09_08709</name>
</gene>
<name>A0A0K1Q8A8_9BACT</name>
<evidence type="ECO:0000313" key="3">
    <source>
        <dbReference type="Proteomes" id="UP000064967"/>
    </source>
</evidence>
<dbReference type="PROSITE" id="PS51352">
    <property type="entry name" value="THIOREDOXIN_2"/>
    <property type="match status" value="1"/>
</dbReference>
<dbReference type="GO" id="GO:0005975">
    <property type="term" value="P:carbohydrate metabolic process"/>
    <property type="evidence" value="ECO:0007669"/>
    <property type="project" value="InterPro"/>
</dbReference>
<dbReference type="InterPro" id="IPR024705">
    <property type="entry name" value="Ssp411"/>
</dbReference>
<organism evidence="2 3">
    <name type="scientific">Labilithrix luteola</name>
    <dbReference type="NCBI Taxonomy" id="1391654"/>
    <lineage>
        <taxon>Bacteria</taxon>
        <taxon>Pseudomonadati</taxon>
        <taxon>Myxococcota</taxon>
        <taxon>Polyangia</taxon>
        <taxon>Polyangiales</taxon>
        <taxon>Labilitrichaceae</taxon>
        <taxon>Labilithrix</taxon>
    </lineage>
</organism>
<dbReference type="InterPro" id="IPR004879">
    <property type="entry name" value="Ssp411-like_TRX"/>
</dbReference>
<dbReference type="GO" id="GO:0016301">
    <property type="term" value="F:kinase activity"/>
    <property type="evidence" value="ECO:0007669"/>
    <property type="project" value="UniProtKB-KW"/>
</dbReference>
<sequence length="552" mass="61235">MFVSSLLVCVVGCARTGVPEVRAVPKAAKAATREEGAPGEELPWAQFSAETFARAKAERKYVVMDGSAEWCHWCHVMEATTYHDAGIRRLLDAHFIAVKVDVDARPDLQERYADYGWPATVVFSPEGEELGAYRGYLDSDEFAEILNTVVASGVAQKAASPSAVETKRPIERQPLSEERLVAIQQRTDLALDELWDVEQGGWGRTQKAPLGWDNAWLLTKAAHGDASAKKKVLFALDQQAKLIDPVWGGIYQYSAAADWDHAHFEKLMTFQAPAIDNYATAYGLTRDPKYLTRARAMLGYVDRFMKGPEGGFFTTQDADLNAHDRDKPFMNGHDYYALGEKERLARGLPRIDNHEYGRENGLAIAAYCTMFEITKDANVLASAEKAARRVLETHRVPSGGITHDRIDESAPTKKILYLSDNASFGFALMRLYEVTKNADFLVRARAIADFMQTELAGDEGGGFFANTKDPDAAGILVRRRVPFEENVMATRMLARLVRALPASEAMPYRAMIDRTLRAISTPEQIADRGRMIGDYLLALEETKGVRGGPQAL</sequence>
<keyword evidence="2" id="KW-0808">Transferase</keyword>
<keyword evidence="3" id="KW-1185">Reference proteome</keyword>
<dbReference type="STRING" id="1391654.AKJ09_08709"/>
<dbReference type="KEGG" id="llu:AKJ09_08709"/>
<dbReference type="Gene3D" id="1.50.10.20">
    <property type="match status" value="2"/>
</dbReference>
<dbReference type="SUPFAM" id="SSF48208">
    <property type="entry name" value="Six-hairpin glycosidases"/>
    <property type="match status" value="1"/>
</dbReference>
<dbReference type="InterPro" id="IPR008928">
    <property type="entry name" value="6-hairpin_glycosidase_sf"/>
</dbReference>
<feature type="domain" description="Thioredoxin" evidence="1">
    <location>
        <begin position="22"/>
        <end position="151"/>
    </location>
</feature>
<dbReference type="Pfam" id="PF03190">
    <property type="entry name" value="Thioredox_DsbH"/>
    <property type="match status" value="1"/>
</dbReference>
<dbReference type="InterPro" id="IPR013766">
    <property type="entry name" value="Thioredoxin_domain"/>
</dbReference>
<protein>
    <submittedName>
        <fullName evidence="2">Thymidylate kinase</fullName>
    </submittedName>
</protein>
<evidence type="ECO:0000313" key="2">
    <source>
        <dbReference type="EMBL" id="AKV02046.1"/>
    </source>
</evidence>
<dbReference type="PANTHER" id="PTHR42899">
    <property type="entry name" value="SPERMATOGENESIS-ASSOCIATED PROTEIN 20"/>
    <property type="match status" value="1"/>
</dbReference>
<dbReference type="PIRSF" id="PIRSF006402">
    <property type="entry name" value="UCP006402_thioredoxin"/>
    <property type="match status" value="1"/>
</dbReference>
<keyword evidence="2" id="KW-0418">Kinase</keyword>
<proteinExistence type="predicted"/>
<dbReference type="EMBL" id="CP012333">
    <property type="protein sequence ID" value="AKV02046.1"/>
    <property type="molecule type" value="Genomic_DNA"/>
</dbReference>
<dbReference type="Gene3D" id="3.40.30.10">
    <property type="entry name" value="Glutaredoxin"/>
    <property type="match status" value="1"/>
</dbReference>
<dbReference type="AlphaFoldDB" id="A0A0K1Q8A8"/>
<reference evidence="2 3" key="1">
    <citation type="submission" date="2015-08" db="EMBL/GenBank/DDBJ databases">
        <authorList>
            <person name="Babu N.S."/>
            <person name="Beckwith C.J."/>
            <person name="Beseler K.G."/>
            <person name="Brison A."/>
            <person name="Carone J.V."/>
            <person name="Caskin T.P."/>
            <person name="Diamond M."/>
            <person name="Durham M.E."/>
            <person name="Foxe J.M."/>
            <person name="Go M."/>
            <person name="Henderson B.A."/>
            <person name="Jones I.B."/>
            <person name="McGettigan J.A."/>
            <person name="Micheletti S.J."/>
            <person name="Nasrallah M.E."/>
            <person name="Ortiz D."/>
            <person name="Piller C.R."/>
            <person name="Privatt S.R."/>
            <person name="Schneider S.L."/>
            <person name="Sharp S."/>
            <person name="Smith T.C."/>
            <person name="Stanton J.D."/>
            <person name="Ullery H.E."/>
            <person name="Wilson R.J."/>
            <person name="Serrano M.G."/>
            <person name="Buck G."/>
            <person name="Lee V."/>
            <person name="Wang Y."/>
            <person name="Carvalho R."/>
            <person name="Voegtly L."/>
            <person name="Shi R."/>
            <person name="Duckworth R."/>
            <person name="Johnson A."/>
            <person name="Loviza R."/>
            <person name="Walstead R."/>
            <person name="Shah Z."/>
            <person name="Kiflezghi M."/>
            <person name="Wade K."/>
            <person name="Ball S.L."/>
            <person name="Bradley K.W."/>
            <person name="Asai D.J."/>
            <person name="Bowman C.A."/>
            <person name="Russell D.A."/>
            <person name="Pope W.H."/>
            <person name="Jacobs-Sera D."/>
            <person name="Hendrix R.W."/>
            <person name="Hatfull G.F."/>
        </authorList>
    </citation>
    <scope>NUCLEOTIDE SEQUENCE [LARGE SCALE GENOMIC DNA]</scope>
    <source>
        <strain evidence="2 3">DSM 27648</strain>
    </source>
</reference>
<dbReference type="SUPFAM" id="SSF52833">
    <property type="entry name" value="Thioredoxin-like"/>
    <property type="match status" value="1"/>
</dbReference>